<evidence type="ECO:0000313" key="5">
    <source>
        <dbReference type="Proteomes" id="UP000249688"/>
    </source>
</evidence>
<dbReference type="Gene3D" id="1.25.40.10">
    <property type="entry name" value="Tetratricopeptide repeat domain"/>
    <property type="match status" value="1"/>
</dbReference>
<feature type="repeat" description="TPR" evidence="1">
    <location>
        <begin position="407"/>
        <end position="440"/>
    </location>
</feature>
<dbReference type="Pfam" id="PF13432">
    <property type="entry name" value="TPR_16"/>
    <property type="match status" value="3"/>
</dbReference>
<dbReference type="PANTHER" id="PTHR44998">
    <property type="match status" value="1"/>
</dbReference>
<dbReference type="EMBL" id="QKYU01000001">
    <property type="protein sequence ID" value="PZW51111.1"/>
    <property type="molecule type" value="Genomic_DNA"/>
</dbReference>
<keyword evidence="1" id="KW-0802">TPR repeat</keyword>
<dbReference type="RefSeq" id="WP_111396379.1">
    <property type="nucleotide sequence ID" value="NZ_QKYU01000001.1"/>
</dbReference>
<dbReference type="PROSITE" id="PS51318">
    <property type="entry name" value="TAT"/>
    <property type="match status" value="1"/>
</dbReference>
<feature type="signal peptide" evidence="3">
    <location>
        <begin position="1"/>
        <end position="25"/>
    </location>
</feature>
<evidence type="ECO:0000256" key="1">
    <source>
        <dbReference type="PROSITE-ProRule" id="PRU00339"/>
    </source>
</evidence>
<evidence type="ECO:0000256" key="3">
    <source>
        <dbReference type="SAM" id="SignalP"/>
    </source>
</evidence>
<dbReference type="SMART" id="SM00028">
    <property type="entry name" value="TPR"/>
    <property type="match status" value="6"/>
</dbReference>
<dbReference type="Proteomes" id="UP000249688">
    <property type="component" value="Unassembled WGS sequence"/>
</dbReference>
<name>A0A2W7ITI2_9PROT</name>
<dbReference type="InterPro" id="IPR019734">
    <property type="entry name" value="TPR_rpt"/>
</dbReference>
<keyword evidence="5" id="KW-1185">Reference proteome</keyword>
<dbReference type="InterPro" id="IPR011990">
    <property type="entry name" value="TPR-like_helical_dom_sf"/>
</dbReference>
<dbReference type="OrthoDB" id="9766710at2"/>
<dbReference type="PANTHER" id="PTHR44998:SF1">
    <property type="entry name" value="UDP-N-ACETYLGLUCOSAMINE--PEPTIDE N-ACETYLGLUCOSAMINYLTRANSFERASE 110 KDA SUBUNIT"/>
    <property type="match status" value="1"/>
</dbReference>
<evidence type="ECO:0000256" key="2">
    <source>
        <dbReference type="SAM" id="MobiDB-lite"/>
    </source>
</evidence>
<feature type="region of interest" description="Disordered" evidence="2">
    <location>
        <begin position="552"/>
        <end position="575"/>
    </location>
</feature>
<sequence>MPHLSSPRRLTLVALALLAGCAASGSEGAPSLAAAPPLPTGAFGPYLAGRFAVTETDTRIAADELLRALQAEPQQDAILTTAFLATVMDGRPDANRLARRLPDNQIAALLLVGADAQAGRWDRAENRLRQLPRQGVAGLLHPLLTAWVQQGRGATDQALATLRPLIESGRLRGTHALHAAIIADIANRPREAERFIRTALAETPDANLRLISIAAGILARAGREAEGQRLLDLASAGSDELALAFSPASRRQILGTRTVATAVEGMAEAQLALAAALRGQGAGEFGLVLARLSLRLRPEFAPALMLISDVLAEERHPDTALAALDAIAATDPLAPVAALRRAALLDRLDRTADAERVLTELAAAEPASPQPLARLGDIFRARNRYPDAVLAYDGALARIPNPGPAEWPLFYARGISEERAGHWTRAERDFTRALELAPEQPNVLNYLGYTWVERGANLAEARRMLERAAALRPQDGNIADSLGWALYKIGDLPNAVTWLEKAAELESRSSVINDHLGDAFWASGRQAEARFQWRRALITDPEPGDVARIDAKLREGLPPTSTPTAQREVPRPAVP</sequence>
<reference evidence="4 5" key="1">
    <citation type="submission" date="2018-06" db="EMBL/GenBank/DDBJ databases">
        <title>Genomic Encyclopedia of Archaeal and Bacterial Type Strains, Phase II (KMG-II): from individual species to whole genera.</title>
        <authorList>
            <person name="Goeker M."/>
        </authorList>
    </citation>
    <scope>NUCLEOTIDE SEQUENCE [LARGE SCALE GENOMIC DNA]</scope>
    <source>
        <strain evidence="4 5">DSM 24525</strain>
    </source>
</reference>
<accession>A0A2W7ITI2</accession>
<feature type="chain" id="PRO_5016046876" evidence="3">
    <location>
        <begin position="26"/>
        <end position="575"/>
    </location>
</feature>
<proteinExistence type="predicted"/>
<evidence type="ECO:0000313" key="4">
    <source>
        <dbReference type="EMBL" id="PZW51111.1"/>
    </source>
</evidence>
<dbReference type="AlphaFoldDB" id="A0A2W7ITI2"/>
<dbReference type="SUPFAM" id="SSF48452">
    <property type="entry name" value="TPR-like"/>
    <property type="match status" value="2"/>
</dbReference>
<protein>
    <submittedName>
        <fullName evidence="4">Tetratricopeptide repeat protein</fullName>
    </submittedName>
</protein>
<dbReference type="PROSITE" id="PS50005">
    <property type="entry name" value="TPR"/>
    <property type="match status" value="1"/>
</dbReference>
<comment type="caution">
    <text evidence="4">The sequence shown here is derived from an EMBL/GenBank/DDBJ whole genome shotgun (WGS) entry which is preliminary data.</text>
</comment>
<dbReference type="InterPro" id="IPR006311">
    <property type="entry name" value="TAT_signal"/>
</dbReference>
<gene>
    <name evidence="4" type="ORF">C8P66_101330</name>
</gene>
<organism evidence="4 5">
    <name type="scientific">Humitalea rosea</name>
    <dbReference type="NCBI Taxonomy" id="990373"/>
    <lineage>
        <taxon>Bacteria</taxon>
        <taxon>Pseudomonadati</taxon>
        <taxon>Pseudomonadota</taxon>
        <taxon>Alphaproteobacteria</taxon>
        <taxon>Acetobacterales</taxon>
        <taxon>Roseomonadaceae</taxon>
        <taxon>Humitalea</taxon>
    </lineage>
</organism>
<keyword evidence="3" id="KW-0732">Signal</keyword>